<dbReference type="AlphaFoldDB" id="A0A0N0LYJ0"/>
<protein>
    <recommendedName>
        <fullName evidence="1">Flagellar Assembly Protein A N-terminal region domain-containing protein</fullName>
    </recommendedName>
</protein>
<dbReference type="OrthoDB" id="5807941at2"/>
<dbReference type="RefSeq" id="WP_054454989.1">
    <property type="nucleotide sequence ID" value="NZ_LHPH01000016.1"/>
</dbReference>
<dbReference type="InterPro" id="IPR046865">
    <property type="entry name" value="FapA_b_solenoid"/>
</dbReference>
<dbReference type="PATRIC" id="fig|187330.3.peg.1257"/>
<dbReference type="Pfam" id="PF03961">
    <property type="entry name" value="FapA"/>
    <property type="match status" value="1"/>
</dbReference>
<keyword evidence="3" id="KW-1185">Reference proteome</keyword>
<dbReference type="STRING" id="187330.AMS58_01395"/>
<name>A0A0N0LYJ0_9GAMM</name>
<gene>
    <name evidence="2" type="ORF">ADS77_14150</name>
</gene>
<dbReference type="PANTHER" id="PTHR38032:SF1">
    <property type="entry name" value="RNA-BINDING PROTEIN KHPB N-TERMINAL DOMAIN-CONTAINING PROTEIN"/>
    <property type="match status" value="1"/>
</dbReference>
<reference evidence="2 3" key="1">
    <citation type="submission" date="2015-08" db="EMBL/GenBank/DDBJ databases">
        <title>Draft Genome Sequence of Pseudoalteromonas porphyrae UCD-SED14.</title>
        <authorList>
            <person name="Coil D.A."/>
            <person name="Jospin G."/>
            <person name="Lee R.D."/>
            <person name="Eisen J.A."/>
        </authorList>
    </citation>
    <scope>NUCLEOTIDE SEQUENCE [LARGE SCALE GENOMIC DNA]</scope>
    <source>
        <strain evidence="2 3">UCD-SED14</strain>
    </source>
</reference>
<evidence type="ECO:0000313" key="3">
    <source>
        <dbReference type="Proteomes" id="UP000037848"/>
    </source>
</evidence>
<dbReference type="Pfam" id="PF20250">
    <property type="entry name" value="FapA_N"/>
    <property type="match status" value="1"/>
</dbReference>
<dbReference type="EMBL" id="LHPH01000016">
    <property type="protein sequence ID" value="KPH61788.1"/>
    <property type="molecule type" value="Genomic_DNA"/>
</dbReference>
<dbReference type="Proteomes" id="UP000037848">
    <property type="component" value="Unassembled WGS sequence"/>
</dbReference>
<dbReference type="SUPFAM" id="SSF63848">
    <property type="entry name" value="Cell-division inhibitor MinC, C-terminal domain"/>
    <property type="match status" value="1"/>
</dbReference>
<accession>A0A0N0LYJ0</accession>
<dbReference type="PANTHER" id="PTHR38032">
    <property type="entry name" value="POLYMERASE-RELATED"/>
    <property type="match status" value="1"/>
</dbReference>
<dbReference type="GO" id="GO:0000902">
    <property type="term" value="P:cell morphogenesis"/>
    <property type="evidence" value="ECO:0007669"/>
    <property type="project" value="InterPro"/>
</dbReference>
<evidence type="ECO:0000259" key="1">
    <source>
        <dbReference type="Pfam" id="PF20250"/>
    </source>
</evidence>
<dbReference type="InterPro" id="IPR036145">
    <property type="entry name" value="MinC_C_sf"/>
</dbReference>
<feature type="domain" description="Flagellar Assembly Protein A N-terminal region" evidence="1">
    <location>
        <begin position="76"/>
        <end position="251"/>
    </location>
</feature>
<sequence length="541" mass="59147">MSLFTHDMQTGFVSLLEHPKNSGFPATSSQLMELIEESAYADFEIVSANIGKLFSPSKNYQADPLIIARALDASLLIQVDEKNMVAEATLTTAKGGTLMSMELAREVLADAGVLQGVSTRALDNFLGQQFEKPAGVSYKAIVAHGRRPKEGSDAKFVRLCSTAQDRVLSPQAKEGGKVDMRDLGAIITVKPGTPLMQRVAATPGEDGYTVFGDILPANPGKDLALQPFEGTKIDPENPNILIADCKGVPVALPRGMRVDDVLCFDNVDIGTGHVDFDGSVIISGDIKDGMRVRASGDITVLGFVESGKIESASAVTIMLGAIGRKREGSEAFTCKIKAARTISIGYAQYCHIHTEQDLFIERQALHCDLSARRLIRVGKANNPRGKIIGGNILDAMRIETGELGAPSGTKTRVYLAQYWHDLRQKQQQIADFEKLLATKSVALKQARKKAVKIPLPVKRQLFLDKISASEQQIDIRIANTKRKKHLIKQKITRLLATSRLKINELMHPGVELKIAKDSKHFSRIYPPHLVKMTEGKITQSF</sequence>
<dbReference type="InterPro" id="IPR005646">
    <property type="entry name" value="FapA"/>
</dbReference>
<organism evidence="2 3">
    <name type="scientific">Pseudoalteromonas porphyrae</name>
    <dbReference type="NCBI Taxonomy" id="187330"/>
    <lineage>
        <taxon>Bacteria</taxon>
        <taxon>Pseudomonadati</taxon>
        <taxon>Pseudomonadota</taxon>
        <taxon>Gammaproteobacteria</taxon>
        <taxon>Alteromonadales</taxon>
        <taxon>Pseudoalteromonadaceae</taxon>
        <taxon>Pseudoalteromonas</taxon>
    </lineage>
</organism>
<dbReference type="InterPro" id="IPR046866">
    <property type="entry name" value="FapA_N"/>
</dbReference>
<comment type="caution">
    <text evidence="2">The sequence shown here is derived from an EMBL/GenBank/DDBJ whole genome shotgun (WGS) entry which is preliminary data.</text>
</comment>
<evidence type="ECO:0000313" key="2">
    <source>
        <dbReference type="EMBL" id="KPH61788.1"/>
    </source>
</evidence>
<proteinExistence type="predicted"/>